<dbReference type="GeneID" id="74527654"/>
<gene>
    <name evidence="3" type="ORF">KU306_02125</name>
</gene>
<dbReference type="Pfam" id="PF25942">
    <property type="entry name" value="Ig_halo"/>
    <property type="match status" value="2"/>
</dbReference>
<proteinExistence type="predicted"/>
<evidence type="ECO:0000256" key="1">
    <source>
        <dbReference type="SAM" id="MobiDB-lite"/>
    </source>
</evidence>
<sequence length="356" mass="37479">MDRRTLLSVVAGGIAGLAGCSTPDNEVGTATATATPEERSPQATTTAAAARLGQRLTVWNPTPDPVFATVVGMRGGRDVFFRNVDLLPGERTSSRIEVPRADLAVVVETDTGIREETTWRVTEPLDGLEVVLNRSNAVFWRASTCSGDGECGLATGGDEADLPLVGDGLSRWYAPAALVVENPGGETEASIRVDLRDATLIDRRFRLPAGTRLSVPVTYRTGDYQVSVETADRDIDVTWQVPNEPAKYVDVTSGTTGCGPANTTLTVANRDDVAHRLSLRIETVSGVFDRDIDLAAGAVRTLVPVVESGPHRVDASLETGTSVSGTWWSCPPRGPATLAVDATGSLSLTAAGPQPG</sequence>
<evidence type="ECO:0000313" key="3">
    <source>
        <dbReference type="EMBL" id="UVE50711.1"/>
    </source>
</evidence>
<accession>A0ABY5RED9</accession>
<feature type="domain" description="Ig-like" evidence="2">
    <location>
        <begin position="274"/>
        <end position="352"/>
    </location>
</feature>
<dbReference type="Proteomes" id="UP001058330">
    <property type="component" value="Chromosome"/>
</dbReference>
<feature type="domain" description="Ig-like" evidence="2">
    <location>
        <begin position="74"/>
        <end position="133"/>
    </location>
</feature>
<dbReference type="RefSeq" id="WP_007542463.1">
    <property type="nucleotide sequence ID" value="NZ_CP078063.1"/>
</dbReference>
<feature type="region of interest" description="Disordered" evidence="1">
    <location>
        <begin position="23"/>
        <end position="42"/>
    </location>
</feature>
<feature type="compositionally biased region" description="Polar residues" evidence="1">
    <location>
        <begin position="23"/>
        <end position="34"/>
    </location>
</feature>
<dbReference type="InterPro" id="IPR058929">
    <property type="entry name" value="Ig_halo"/>
</dbReference>
<evidence type="ECO:0000259" key="2">
    <source>
        <dbReference type="Pfam" id="PF25942"/>
    </source>
</evidence>
<name>A0ABY5RED9_HALLR</name>
<evidence type="ECO:0000313" key="4">
    <source>
        <dbReference type="Proteomes" id="UP001058330"/>
    </source>
</evidence>
<protein>
    <recommendedName>
        <fullName evidence="2">Ig-like domain-containing protein</fullName>
    </recommendedName>
</protein>
<dbReference type="PROSITE" id="PS51257">
    <property type="entry name" value="PROKAR_LIPOPROTEIN"/>
    <property type="match status" value="1"/>
</dbReference>
<organism evidence="3 4">
    <name type="scientific">Haloferax larsenii</name>
    <dbReference type="NCBI Taxonomy" id="302484"/>
    <lineage>
        <taxon>Archaea</taxon>
        <taxon>Methanobacteriati</taxon>
        <taxon>Methanobacteriota</taxon>
        <taxon>Stenosarchaea group</taxon>
        <taxon>Halobacteria</taxon>
        <taxon>Halobacteriales</taxon>
        <taxon>Haloferacaceae</taxon>
        <taxon>Haloferax</taxon>
    </lineage>
</organism>
<dbReference type="EMBL" id="CP078063">
    <property type="protein sequence ID" value="UVE50711.1"/>
    <property type="molecule type" value="Genomic_DNA"/>
</dbReference>
<keyword evidence="4" id="KW-1185">Reference proteome</keyword>
<reference evidence="3" key="1">
    <citation type="submission" date="2021-07" db="EMBL/GenBank/DDBJ databases">
        <title>Studies on halocins as antimicrobial molecules from haloarchaea.</title>
        <authorList>
            <person name="Kumar S."/>
            <person name="Khare S.K."/>
        </authorList>
    </citation>
    <scope>NUCLEOTIDE SEQUENCE</scope>
    <source>
        <strain evidence="3">NCIM 5678</strain>
    </source>
</reference>